<feature type="compositionally biased region" description="Polar residues" evidence="3">
    <location>
        <begin position="10"/>
        <end position="20"/>
    </location>
</feature>
<feature type="compositionally biased region" description="Polar residues" evidence="3">
    <location>
        <begin position="158"/>
        <end position="170"/>
    </location>
</feature>
<dbReference type="GO" id="GO:0005737">
    <property type="term" value="C:cytoplasm"/>
    <property type="evidence" value="ECO:0007669"/>
    <property type="project" value="TreeGrafter"/>
</dbReference>
<feature type="non-terminal residue" evidence="5">
    <location>
        <position position="1"/>
    </location>
</feature>
<dbReference type="Gene3D" id="6.10.140.390">
    <property type="match status" value="1"/>
</dbReference>
<feature type="compositionally biased region" description="Low complexity" evidence="3">
    <location>
        <begin position="48"/>
        <end position="71"/>
    </location>
</feature>
<accession>A0A8S3F9Q5</accession>
<dbReference type="GO" id="GO:0004857">
    <property type="term" value="F:enzyme inhibitor activity"/>
    <property type="evidence" value="ECO:0007669"/>
    <property type="project" value="TreeGrafter"/>
</dbReference>
<evidence type="ECO:0000256" key="1">
    <source>
        <dbReference type="ARBA" id="ARBA00022473"/>
    </source>
</evidence>
<sequence length="202" mass="21596">WGIHDRTVGDGSSSTTNNTGPYVRRRSAAGANESASVTASTLVSVTTSLPSVTSTPTTNVTVTSATPTNTLDDSTGGKRRSNVPPNRDEEAEAQRKHRSAQARRERRSTQSVTVEDIKAAEQQIKNQPTIAEISAPSLITIPQPVTNIVESTTNIPLSNNKIGAPSTPSLSAEHDIETERLQRVIEEKKEKARKASGGNEVK</sequence>
<evidence type="ECO:0000256" key="2">
    <source>
        <dbReference type="ARBA" id="ARBA00022737"/>
    </source>
</evidence>
<gene>
    <name evidence="5" type="ORF">BYL167_LOCUS65777</name>
    <name evidence="4" type="ORF">GIL414_LOCUS31074</name>
</gene>
<reference evidence="5" key="1">
    <citation type="submission" date="2021-02" db="EMBL/GenBank/DDBJ databases">
        <authorList>
            <person name="Nowell W R."/>
        </authorList>
    </citation>
    <scope>NUCLEOTIDE SEQUENCE</scope>
</reference>
<evidence type="ECO:0000313" key="5">
    <source>
        <dbReference type="EMBL" id="CAF5111629.1"/>
    </source>
</evidence>
<keyword evidence="2" id="KW-0677">Repeat</keyword>
<dbReference type="GO" id="GO:0019208">
    <property type="term" value="F:phosphatase regulator activity"/>
    <property type="evidence" value="ECO:0007669"/>
    <property type="project" value="TreeGrafter"/>
</dbReference>
<evidence type="ECO:0000256" key="3">
    <source>
        <dbReference type="SAM" id="MobiDB-lite"/>
    </source>
</evidence>
<dbReference type="Proteomes" id="UP000681720">
    <property type="component" value="Unassembled WGS sequence"/>
</dbReference>
<feature type="region of interest" description="Disordered" evidence="3">
    <location>
        <begin position="48"/>
        <end position="114"/>
    </location>
</feature>
<feature type="region of interest" description="Disordered" evidence="3">
    <location>
        <begin position="1"/>
        <end position="35"/>
    </location>
</feature>
<feature type="compositionally biased region" description="Basic residues" evidence="3">
    <location>
        <begin position="95"/>
        <end position="106"/>
    </location>
</feature>
<dbReference type="PANTHER" id="PTHR24179:SF21">
    <property type="entry name" value="MYOSIN BINDING SUBUNIT, ISOFORM O"/>
    <property type="match status" value="1"/>
</dbReference>
<dbReference type="CDD" id="cd21930">
    <property type="entry name" value="IPD_PPP1R12"/>
    <property type="match status" value="1"/>
</dbReference>
<protein>
    <submittedName>
        <fullName evidence="5">Uncharacterized protein</fullName>
    </submittedName>
</protein>
<keyword evidence="1" id="KW-0217">Developmental protein</keyword>
<feature type="region of interest" description="Disordered" evidence="3">
    <location>
        <begin position="158"/>
        <end position="177"/>
    </location>
</feature>
<evidence type="ECO:0000313" key="6">
    <source>
        <dbReference type="Proteomes" id="UP000681967"/>
    </source>
</evidence>
<comment type="caution">
    <text evidence="5">The sequence shown here is derived from an EMBL/GenBank/DDBJ whole genome shotgun (WGS) entry which is preliminary data.</text>
</comment>
<dbReference type="InterPro" id="IPR051226">
    <property type="entry name" value="PP1_Regulatory_Subunit"/>
</dbReference>
<organism evidence="5 6">
    <name type="scientific">Rotaria magnacalcarata</name>
    <dbReference type="NCBI Taxonomy" id="392030"/>
    <lineage>
        <taxon>Eukaryota</taxon>
        <taxon>Metazoa</taxon>
        <taxon>Spiralia</taxon>
        <taxon>Gnathifera</taxon>
        <taxon>Rotifera</taxon>
        <taxon>Eurotatoria</taxon>
        <taxon>Bdelloidea</taxon>
        <taxon>Philodinida</taxon>
        <taxon>Philodinidae</taxon>
        <taxon>Rotaria</taxon>
    </lineage>
</organism>
<dbReference type="Proteomes" id="UP000681967">
    <property type="component" value="Unassembled WGS sequence"/>
</dbReference>
<dbReference type="PANTHER" id="PTHR24179">
    <property type="entry name" value="PROTEIN PHOSPHATASE 1 REGULATORY SUBUNIT 12"/>
    <property type="match status" value="1"/>
</dbReference>
<evidence type="ECO:0000313" key="4">
    <source>
        <dbReference type="EMBL" id="CAF4420599.1"/>
    </source>
</evidence>
<dbReference type="EMBL" id="CAJOBJ010061722">
    <property type="protein sequence ID" value="CAF4420599.1"/>
    <property type="molecule type" value="Genomic_DNA"/>
</dbReference>
<dbReference type="AlphaFoldDB" id="A0A8S3F9Q5"/>
<proteinExistence type="predicted"/>
<name>A0A8S3F9Q5_9BILA</name>
<dbReference type="EMBL" id="CAJOBH010241701">
    <property type="protein sequence ID" value="CAF5111629.1"/>
    <property type="molecule type" value="Genomic_DNA"/>
</dbReference>